<dbReference type="SUPFAM" id="SSF74788">
    <property type="entry name" value="Cullin repeat-like"/>
    <property type="match status" value="1"/>
</dbReference>
<dbReference type="GeneID" id="103722084"/>
<dbReference type="KEGG" id="pda:103722084"/>
<feature type="region of interest" description="Disordered" evidence="4">
    <location>
        <begin position="201"/>
        <end position="234"/>
    </location>
</feature>
<evidence type="ECO:0000256" key="2">
    <source>
        <dbReference type="ARBA" id="ARBA00022448"/>
    </source>
</evidence>
<evidence type="ECO:0000256" key="1">
    <source>
        <dbReference type="ARBA" id="ARBA00006756"/>
    </source>
</evidence>
<keyword evidence="3" id="KW-0653">Protein transport</keyword>
<dbReference type="GO" id="GO:0015031">
    <property type="term" value="P:protein transport"/>
    <property type="evidence" value="ECO:0007669"/>
    <property type="project" value="UniProtKB-KW"/>
</dbReference>
<dbReference type="GO" id="GO:0006887">
    <property type="term" value="P:exocytosis"/>
    <property type="evidence" value="ECO:0007669"/>
    <property type="project" value="UniProtKB-KW"/>
</dbReference>
<accession>A0A8B7MYL2</accession>
<evidence type="ECO:0000313" key="7">
    <source>
        <dbReference type="RefSeq" id="XP_017702473.2"/>
    </source>
</evidence>
<keyword evidence="6" id="KW-1185">Reference proteome</keyword>
<feature type="domain" description="Exocyst complex subunit Exo70 C-terminal" evidence="5">
    <location>
        <begin position="319"/>
        <end position="705"/>
    </location>
</feature>
<dbReference type="InterPro" id="IPR016159">
    <property type="entry name" value="Cullin_repeat-like_dom_sf"/>
</dbReference>
<feature type="compositionally biased region" description="Polar residues" evidence="4">
    <location>
        <begin position="1"/>
        <end position="11"/>
    </location>
</feature>
<comment type="function">
    <text evidence="3">Component of the exocyst complex.</text>
</comment>
<feature type="region of interest" description="Disordered" evidence="4">
    <location>
        <begin position="1"/>
        <end position="80"/>
    </location>
</feature>
<feature type="compositionally biased region" description="Basic and acidic residues" evidence="4">
    <location>
        <begin position="19"/>
        <end position="29"/>
    </location>
</feature>
<protein>
    <recommendedName>
        <fullName evidence="3">Exocyst subunit Exo70 family protein</fullName>
    </recommendedName>
</protein>
<evidence type="ECO:0000313" key="6">
    <source>
        <dbReference type="Proteomes" id="UP000228380"/>
    </source>
</evidence>
<dbReference type="OrthoDB" id="1922221at2759"/>
<dbReference type="GO" id="GO:0005546">
    <property type="term" value="F:phosphatidylinositol-4,5-bisphosphate binding"/>
    <property type="evidence" value="ECO:0007669"/>
    <property type="project" value="InterPro"/>
</dbReference>
<dbReference type="Gene3D" id="1.20.1280.170">
    <property type="entry name" value="Exocyst complex component Exo70"/>
    <property type="match status" value="1"/>
</dbReference>
<name>A0A8B7MYL2_PHODC</name>
<reference evidence="6" key="1">
    <citation type="journal article" date="2019" name="Nat. Commun.">
        <title>Genome-wide association mapping of date palm fruit traits.</title>
        <authorList>
            <person name="Hazzouri K.M."/>
            <person name="Gros-Balthazard M."/>
            <person name="Flowers J.M."/>
            <person name="Copetti D."/>
            <person name="Lemansour A."/>
            <person name="Lebrun M."/>
            <person name="Masmoudi K."/>
            <person name="Ferrand S."/>
            <person name="Dhar M.I."/>
            <person name="Fresquez Z.A."/>
            <person name="Rosas U."/>
            <person name="Zhang J."/>
            <person name="Talag J."/>
            <person name="Lee S."/>
            <person name="Kudrna D."/>
            <person name="Powell R.F."/>
            <person name="Leitch I.J."/>
            <person name="Krueger R.R."/>
            <person name="Wing R.A."/>
            <person name="Amiri K.M.A."/>
            <person name="Purugganan M.D."/>
        </authorList>
    </citation>
    <scope>NUCLEOTIDE SEQUENCE [LARGE SCALE GENOMIC DNA]</scope>
    <source>
        <strain evidence="6">cv. Khalas</strain>
    </source>
</reference>
<dbReference type="PANTHER" id="PTHR12542:SF127">
    <property type="entry name" value="EXOCYST COMPLEX COMPONENT EXO70C1"/>
    <property type="match status" value="1"/>
</dbReference>
<dbReference type="InterPro" id="IPR046364">
    <property type="entry name" value="Exo70_C"/>
</dbReference>
<feature type="compositionally biased region" description="Basic and acidic residues" evidence="4">
    <location>
        <begin position="37"/>
        <end position="48"/>
    </location>
</feature>
<evidence type="ECO:0000259" key="5">
    <source>
        <dbReference type="Pfam" id="PF03081"/>
    </source>
</evidence>
<keyword evidence="3" id="KW-0268">Exocytosis</keyword>
<gene>
    <name evidence="7" type="primary">LOC103722084</name>
</gene>
<feature type="compositionally biased region" description="Acidic residues" evidence="4">
    <location>
        <begin position="49"/>
        <end position="71"/>
    </location>
</feature>
<organism evidence="6 7">
    <name type="scientific">Phoenix dactylifera</name>
    <name type="common">Date palm</name>
    <dbReference type="NCBI Taxonomy" id="42345"/>
    <lineage>
        <taxon>Eukaryota</taxon>
        <taxon>Viridiplantae</taxon>
        <taxon>Streptophyta</taxon>
        <taxon>Embryophyta</taxon>
        <taxon>Tracheophyta</taxon>
        <taxon>Spermatophyta</taxon>
        <taxon>Magnoliopsida</taxon>
        <taxon>Liliopsida</taxon>
        <taxon>Arecaceae</taxon>
        <taxon>Coryphoideae</taxon>
        <taxon>Phoeniceae</taxon>
        <taxon>Phoenix</taxon>
    </lineage>
</organism>
<comment type="similarity">
    <text evidence="1 3">Belongs to the EXO70 family.</text>
</comment>
<dbReference type="Proteomes" id="UP000228380">
    <property type="component" value="Chromosome 1"/>
</dbReference>
<feature type="compositionally biased region" description="Low complexity" evidence="4">
    <location>
        <begin position="508"/>
        <end position="520"/>
    </location>
</feature>
<proteinExistence type="inferred from homology"/>
<evidence type="ECO:0000256" key="3">
    <source>
        <dbReference type="RuleBase" id="RU365026"/>
    </source>
</evidence>
<evidence type="ECO:0000256" key="4">
    <source>
        <dbReference type="SAM" id="MobiDB-lite"/>
    </source>
</evidence>
<feature type="region of interest" description="Disordered" evidence="4">
    <location>
        <begin position="491"/>
        <end position="526"/>
    </location>
</feature>
<keyword evidence="2 3" id="KW-0813">Transport</keyword>
<sequence>METKQSPLPQKSNSFSSSSREEKLRESDRNLSLGAIKFEDRYEKKEGDDSKEDCIEEEREEEDKEQEEEETSKENVEESERSFISFSDEIDRFVGVLASLQDVQAQGYELPELPESTIEKFVDALEKEIATYESGERKWSPDHDEISLLDAFKRVNKLTSALTPLSSEPRYNHAMNRTGGVLHRAMAFLEDEFFSLLDENSRGKQQDLGSTSTKTKRPPSFSRPQQQQQHEQDRCILPSAESSTNEEYPQTYPPNVVERLRGIAAVMIPAGYVTECCEVFSVARRNAFFAGLSSLGCEKISIDDVQRMAWDSLEGEIATWIKAFRHSITVSFPSERELFDIVFSGHGDIANSLFNNLALGAIFQLLNFAEAVSMTKRSTEKLFKMLDIYETLRDLTPAIHAIFSVEGNEEESTASPVRDLKSEISAIQSRLGEAAIAIFCDLESSIKTDTGKTPVPGGAVHPLTRYVMNYLKYACEYTNTLEQVFKDYQRTERPSSYDDDGDDAPPGSTSNRENQSSSSTATDPKPFADQLTELMELLHSNLEAKSKLYKDQALCNIFLMNSGRYIMKKIKGAAGINELLGEAWRRKRSSELRQYHKNYQRETWSKVLACFRDEGLNVRGNVSKPVLKERFKSFNAMIDEIRKTQSSWVVSDEQMQSELRVSISAVVVPAYRSFLGRFSQYLHPGRQTEKYIKFGADDLENYIDELFDGNPSSMARRRT</sequence>
<dbReference type="GO" id="GO:0000145">
    <property type="term" value="C:exocyst"/>
    <property type="evidence" value="ECO:0007669"/>
    <property type="project" value="InterPro"/>
</dbReference>
<dbReference type="PANTHER" id="PTHR12542">
    <property type="entry name" value="EXOCYST COMPLEX PROTEIN EXO70"/>
    <property type="match status" value="1"/>
</dbReference>
<dbReference type="RefSeq" id="XP_017702473.2">
    <property type="nucleotide sequence ID" value="XM_017846984.2"/>
</dbReference>
<reference evidence="7" key="2">
    <citation type="submission" date="2025-08" db="UniProtKB">
        <authorList>
            <consortium name="RefSeq"/>
        </authorList>
    </citation>
    <scope>IDENTIFICATION</scope>
    <source>
        <tissue evidence="7">Young leaves</tissue>
    </source>
</reference>
<dbReference type="AlphaFoldDB" id="A0A8B7MYL2"/>
<dbReference type="InterPro" id="IPR004140">
    <property type="entry name" value="Exo70"/>
</dbReference>
<dbReference type="Pfam" id="PF03081">
    <property type="entry name" value="Exo70_C"/>
    <property type="match status" value="1"/>
</dbReference>